<dbReference type="RefSeq" id="WP_106441535.1">
    <property type="nucleotide sequence ID" value="NZ_NCLF01000072.1"/>
</dbReference>
<gene>
    <name evidence="1" type="ORF">NCTC8580_01113</name>
</gene>
<evidence type="ECO:0008006" key="3">
    <source>
        <dbReference type="Google" id="ProtNLM"/>
    </source>
</evidence>
<protein>
    <recommendedName>
        <fullName evidence="3">DUF600 family protein</fullName>
    </recommendedName>
</protein>
<evidence type="ECO:0000313" key="2">
    <source>
        <dbReference type="Proteomes" id="UP000255087"/>
    </source>
</evidence>
<reference evidence="1 2" key="1">
    <citation type="submission" date="2018-06" db="EMBL/GenBank/DDBJ databases">
        <authorList>
            <consortium name="Pathogen Informatics"/>
            <person name="Doyle S."/>
        </authorList>
    </citation>
    <scope>NUCLEOTIDE SEQUENCE [LARGE SCALE GENOMIC DNA]</scope>
    <source>
        <strain evidence="1 2">NCTC8580</strain>
    </source>
</reference>
<dbReference type="EMBL" id="UHJC01000001">
    <property type="protein sequence ID" value="SUP81036.1"/>
    <property type="molecule type" value="Genomic_DNA"/>
</dbReference>
<dbReference type="Proteomes" id="UP000255087">
    <property type="component" value="Unassembled WGS sequence"/>
</dbReference>
<evidence type="ECO:0000313" key="1">
    <source>
        <dbReference type="EMBL" id="SUP81036.1"/>
    </source>
</evidence>
<accession>A0A380Q5J3</accession>
<proteinExistence type="predicted"/>
<name>A0A380Q5J3_YERPU</name>
<organism evidence="1 2">
    <name type="scientific">Yersinia pseudotuberculosis</name>
    <dbReference type="NCBI Taxonomy" id="633"/>
    <lineage>
        <taxon>Bacteria</taxon>
        <taxon>Pseudomonadati</taxon>
        <taxon>Pseudomonadota</taxon>
        <taxon>Gammaproteobacteria</taxon>
        <taxon>Enterobacterales</taxon>
        <taxon>Yersiniaceae</taxon>
        <taxon>Yersinia</taxon>
    </lineage>
</organism>
<dbReference type="AlphaFoldDB" id="A0A380Q5J3"/>
<sequence>MRDEQEIYQDISQILLNTSPDDAVKIIVRAKPFPKGDGGEYEFDYIDSIDENSWFDPYDGVVSDLTPLMVELREYYLYQGFTIGLPVWVHCEMTLDLEKMKLSIEFEYDSPES</sequence>
<dbReference type="InterPro" id="IPR036170">
    <property type="entry name" value="YezG-like_sf"/>
</dbReference>
<dbReference type="SUPFAM" id="SSF160424">
    <property type="entry name" value="BH3703-like"/>
    <property type="match status" value="1"/>
</dbReference>